<name>A0A8J2HTF0_9PLEO</name>
<keyword evidence="7" id="KW-1185">Reference proteome</keyword>
<dbReference type="GO" id="GO:0016765">
    <property type="term" value="F:transferase activity, transferring alkyl or aryl (other than methyl) groups"/>
    <property type="evidence" value="ECO:0007669"/>
    <property type="project" value="InterPro"/>
</dbReference>
<dbReference type="AlphaFoldDB" id="A0A8J2HTF0"/>
<evidence type="ECO:0000256" key="3">
    <source>
        <dbReference type="ARBA" id="ARBA00022989"/>
    </source>
</evidence>
<evidence type="ECO:0000256" key="1">
    <source>
        <dbReference type="ARBA" id="ARBA00004141"/>
    </source>
</evidence>
<proteinExistence type="predicted"/>
<evidence type="ECO:0000256" key="2">
    <source>
        <dbReference type="ARBA" id="ARBA00022692"/>
    </source>
</evidence>
<dbReference type="GeneID" id="67022216"/>
<dbReference type="InterPro" id="IPR000537">
    <property type="entry name" value="UbiA_prenyltransferase"/>
</dbReference>
<keyword evidence="2 5" id="KW-0812">Transmembrane</keyword>
<dbReference type="CDD" id="cd13965">
    <property type="entry name" value="PT_UbiA_3"/>
    <property type="match status" value="1"/>
</dbReference>
<keyword evidence="4 5" id="KW-0472">Membrane</keyword>
<dbReference type="EMBL" id="CAJRGZ010000015">
    <property type="protein sequence ID" value="CAG5141702.1"/>
    <property type="molecule type" value="Genomic_DNA"/>
</dbReference>
<comment type="caution">
    <text evidence="6">The sequence shown here is derived from an EMBL/GenBank/DDBJ whole genome shotgun (WGS) entry which is preliminary data.</text>
</comment>
<gene>
    <name evidence="6" type="ORF">ALTATR162_LOCUS994</name>
</gene>
<dbReference type="PANTHER" id="PTHR42723:SF1">
    <property type="entry name" value="CHLOROPHYLL SYNTHASE, CHLOROPLASTIC"/>
    <property type="match status" value="1"/>
</dbReference>
<protein>
    <submittedName>
        <fullName evidence="6">Uncharacterized protein</fullName>
    </submittedName>
</protein>
<evidence type="ECO:0000256" key="5">
    <source>
        <dbReference type="SAM" id="Phobius"/>
    </source>
</evidence>
<dbReference type="Pfam" id="PF01040">
    <property type="entry name" value="UbiA"/>
    <property type="match status" value="1"/>
</dbReference>
<sequence length="338" mass="37591">MGGMESAFKKHENIKVSTSINDYARTEVVTSFQKAVNKTSYHAYTLLLFTSDTMIDMVIPSTALGVLAALSGSALDLPSQQGLDILQRIPKVLIWLWLMVLQFCLQNQRHASSMREDAINKPWRPIPAGRINRTQTNQLLLATYLITALVSYHLRVVPIYVAWVILITAYNDTGFSDYSGIVRNVFAGAGFTCTFSGALNIALGPHNPISYTAWQWTLLVTFGIIATTIQTQEFRDEAGDRARGRRTVVIELGRKYALWTVVVTVAFWSVYAPLGFLGARWEAAALSIGLGALLVGTAMWALGLEDRKLDRQMYKLWCLWLCSFAGLPLLATVFPSQE</sequence>
<evidence type="ECO:0000256" key="4">
    <source>
        <dbReference type="ARBA" id="ARBA00023136"/>
    </source>
</evidence>
<feature type="transmembrane region" description="Helical" evidence="5">
    <location>
        <begin position="283"/>
        <end position="304"/>
    </location>
</feature>
<dbReference type="GO" id="GO:0016020">
    <property type="term" value="C:membrane"/>
    <property type="evidence" value="ECO:0007669"/>
    <property type="project" value="UniProtKB-SubCell"/>
</dbReference>
<dbReference type="RefSeq" id="XP_043164524.1">
    <property type="nucleotide sequence ID" value="XM_043308589.1"/>
</dbReference>
<feature type="transmembrane region" description="Helical" evidence="5">
    <location>
        <begin position="316"/>
        <end position="334"/>
    </location>
</feature>
<feature type="transmembrane region" description="Helical" evidence="5">
    <location>
        <begin position="256"/>
        <end position="277"/>
    </location>
</feature>
<feature type="transmembrane region" description="Helical" evidence="5">
    <location>
        <begin position="213"/>
        <end position="235"/>
    </location>
</feature>
<accession>A0A8J2HTF0</accession>
<dbReference type="PANTHER" id="PTHR42723">
    <property type="entry name" value="CHLOROPHYLL SYNTHASE"/>
    <property type="match status" value="1"/>
</dbReference>
<comment type="subcellular location">
    <subcellularLocation>
        <location evidence="1">Membrane</location>
        <topology evidence="1">Multi-pass membrane protein</topology>
    </subcellularLocation>
</comment>
<feature type="transmembrane region" description="Helical" evidence="5">
    <location>
        <begin position="139"/>
        <end position="166"/>
    </location>
</feature>
<reference evidence="6" key="1">
    <citation type="submission" date="2021-05" db="EMBL/GenBank/DDBJ databases">
        <authorList>
            <person name="Stam R."/>
        </authorList>
    </citation>
    <scope>NUCLEOTIDE SEQUENCE</scope>
    <source>
        <strain evidence="6">CS162</strain>
    </source>
</reference>
<keyword evidence="3 5" id="KW-1133">Transmembrane helix</keyword>
<organism evidence="6 7">
    <name type="scientific">Alternaria atra</name>
    <dbReference type="NCBI Taxonomy" id="119953"/>
    <lineage>
        <taxon>Eukaryota</taxon>
        <taxon>Fungi</taxon>
        <taxon>Dikarya</taxon>
        <taxon>Ascomycota</taxon>
        <taxon>Pezizomycotina</taxon>
        <taxon>Dothideomycetes</taxon>
        <taxon>Pleosporomycetidae</taxon>
        <taxon>Pleosporales</taxon>
        <taxon>Pleosporineae</taxon>
        <taxon>Pleosporaceae</taxon>
        <taxon>Alternaria</taxon>
        <taxon>Alternaria sect. Ulocladioides</taxon>
    </lineage>
</organism>
<evidence type="ECO:0000313" key="6">
    <source>
        <dbReference type="EMBL" id="CAG5141702.1"/>
    </source>
</evidence>
<evidence type="ECO:0000313" key="7">
    <source>
        <dbReference type="Proteomes" id="UP000676310"/>
    </source>
</evidence>
<dbReference type="OrthoDB" id="434972at2759"/>
<dbReference type="Proteomes" id="UP000676310">
    <property type="component" value="Unassembled WGS sequence"/>
</dbReference>
<dbReference type="InterPro" id="IPR050475">
    <property type="entry name" value="Prenyltransferase_related"/>
</dbReference>